<reference evidence="7" key="2">
    <citation type="journal article" date="2015" name="PLoS Genet.">
        <title>Genome Sequence and Transcriptome Analyses of Chrysochromulina tobin: Metabolic Tools for Enhanced Algal Fitness in the Prominent Order Prymnesiales (Haptophyceae).</title>
        <authorList>
            <person name="Hovde B.T."/>
            <person name="Deodato C.R."/>
            <person name="Hunsperger H.M."/>
            <person name="Ryken S.A."/>
            <person name="Yost W."/>
            <person name="Jha R.K."/>
            <person name="Patterson J."/>
            <person name="Monnat R.J. Jr."/>
            <person name="Barlow S.B."/>
            <person name="Starkenburg S.R."/>
            <person name="Cattolico R.A."/>
        </authorList>
    </citation>
    <scope>NUCLEOTIDE SEQUENCE</scope>
    <source>
        <strain evidence="7">CCMP291</strain>
    </source>
</reference>
<dbReference type="EMBL" id="JWZX01002131">
    <property type="protein sequence ID" value="KOO30909.1"/>
    <property type="molecule type" value="Genomic_DNA"/>
</dbReference>
<dbReference type="GO" id="GO:0005736">
    <property type="term" value="C:RNA polymerase I complex"/>
    <property type="evidence" value="ECO:0007669"/>
    <property type="project" value="TreeGrafter"/>
</dbReference>
<dbReference type="OrthoDB" id="510325at2759"/>
<dbReference type="GO" id="GO:0006383">
    <property type="term" value="P:transcription by RNA polymerase III"/>
    <property type="evidence" value="ECO:0007669"/>
    <property type="project" value="TreeGrafter"/>
</dbReference>
<keyword evidence="7" id="KW-1185">Reference proteome</keyword>
<dbReference type="InterPro" id="IPR009025">
    <property type="entry name" value="RBP11-like_dimer"/>
</dbReference>
<dbReference type="Gene3D" id="3.30.1360.10">
    <property type="entry name" value="RNA polymerase, RBP11-like subunit"/>
    <property type="match status" value="1"/>
</dbReference>
<evidence type="ECO:0000313" key="7">
    <source>
        <dbReference type="Proteomes" id="UP000037460"/>
    </source>
</evidence>
<evidence type="ECO:0000256" key="2">
    <source>
        <dbReference type="ARBA" id="ARBA00023163"/>
    </source>
</evidence>
<keyword evidence="1 6" id="KW-0240">DNA-directed RNA polymerase</keyword>
<sequence length="102" mass="11348">MEVEVCGDESAATFTFHNEDHTIGNTVRYMLNKMPETSFVGYSVPHPAEPKMNLRLQTVGPPATQVLHEALGNLYQVSEHVLKTFEAAVAKHRTEQGAPELR</sequence>
<feature type="domain" description="DNA-directed RNA polymerase RBP11-like dimerisation" evidence="4">
    <location>
        <begin position="11"/>
        <end position="83"/>
    </location>
</feature>
<evidence type="ECO:0000259" key="4">
    <source>
        <dbReference type="Pfam" id="PF13656"/>
    </source>
</evidence>
<dbReference type="CDD" id="cd07029">
    <property type="entry name" value="RNAP_I_III_AC19"/>
    <property type="match status" value="1"/>
</dbReference>
<dbReference type="Pfam" id="PF13656">
    <property type="entry name" value="RNA_pol_L_2"/>
    <property type="match status" value="1"/>
</dbReference>
<dbReference type="GO" id="GO:0006362">
    <property type="term" value="P:transcription elongation by RNA polymerase I"/>
    <property type="evidence" value="ECO:0007669"/>
    <property type="project" value="TreeGrafter"/>
</dbReference>
<dbReference type="SUPFAM" id="SSF55257">
    <property type="entry name" value="RBP11-like subunits of RNA polymerase"/>
    <property type="match status" value="1"/>
</dbReference>
<protein>
    <submittedName>
        <fullName evidence="6">DNA-directed RNA polymerases i and iii subunit rpac2-like protein</fullName>
    </submittedName>
</protein>
<dbReference type="AlphaFoldDB" id="A0A0M0K3Y6"/>
<dbReference type="GO" id="GO:0003899">
    <property type="term" value="F:DNA-directed RNA polymerase activity"/>
    <property type="evidence" value="ECO:0007669"/>
    <property type="project" value="InterPro"/>
</dbReference>
<dbReference type="PANTHER" id="PTHR13946:SF28">
    <property type="entry name" value="DNA-DIRECTED RNA POLYMERASES I AND III SUBUNIT RPAC2"/>
    <property type="match status" value="1"/>
</dbReference>
<evidence type="ECO:0000313" key="6">
    <source>
        <dbReference type="EMBL" id="KOO33525.1"/>
    </source>
</evidence>
<keyword evidence="2" id="KW-0804">Transcription</keyword>
<gene>
    <name evidence="5" type="ORF">Ctob_012285</name>
    <name evidence="6" type="ORF">Ctob_015167</name>
</gene>
<dbReference type="InterPro" id="IPR033898">
    <property type="entry name" value="RNAP_AC19"/>
</dbReference>
<dbReference type="Proteomes" id="UP000037460">
    <property type="component" value="Unassembled WGS sequence"/>
</dbReference>
<name>A0A0M0K3Y6_9EUKA</name>
<dbReference type="PANTHER" id="PTHR13946">
    <property type="entry name" value="DNA-DIRECTED RNA POLYMERASE I,II,III"/>
    <property type="match status" value="1"/>
</dbReference>
<evidence type="ECO:0000256" key="3">
    <source>
        <dbReference type="ARBA" id="ARBA00025751"/>
    </source>
</evidence>
<dbReference type="GO" id="GO:0005666">
    <property type="term" value="C:RNA polymerase III complex"/>
    <property type="evidence" value="ECO:0007669"/>
    <property type="project" value="TreeGrafter"/>
</dbReference>
<comment type="caution">
    <text evidence="6">The sequence shown here is derived from an EMBL/GenBank/DDBJ whole genome shotgun (WGS) entry which is preliminary data.</text>
</comment>
<evidence type="ECO:0000256" key="1">
    <source>
        <dbReference type="ARBA" id="ARBA00022478"/>
    </source>
</evidence>
<organism evidence="6 7">
    <name type="scientific">Chrysochromulina tobinii</name>
    <dbReference type="NCBI Taxonomy" id="1460289"/>
    <lineage>
        <taxon>Eukaryota</taxon>
        <taxon>Haptista</taxon>
        <taxon>Haptophyta</taxon>
        <taxon>Prymnesiophyceae</taxon>
        <taxon>Prymnesiales</taxon>
        <taxon>Chrysochromulinaceae</taxon>
        <taxon>Chrysochromulina</taxon>
    </lineage>
</organism>
<dbReference type="EMBL" id="JWZX01001497">
    <property type="protein sequence ID" value="KOO33525.1"/>
    <property type="molecule type" value="Genomic_DNA"/>
</dbReference>
<dbReference type="InterPro" id="IPR036603">
    <property type="entry name" value="RBP11-like"/>
</dbReference>
<comment type="similarity">
    <text evidence="3">Belongs to the archaeal Rpo11/eukaryotic RPB11/RPC19 RNA polymerase subunit family.</text>
</comment>
<dbReference type="InterPro" id="IPR022905">
    <property type="entry name" value="Rpo11-like"/>
</dbReference>
<evidence type="ECO:0000313" key="5">
    <source>
        <dbReference type="EMBL" id="KOO30909.1"/>
    </source>
</evidence>
<dbReference type="HAMAP" id="MF_00261">
    <property type="entry name" value="RNApol_arch_Rpo11"/>
    <property type="match status" value="1"/>
</dbReference>
<reference evidence="6" key="1">
    <citation type="submission" date="2014-12" db="EMBL/GenBank/DDBJ databases">
        <title>Draft genome of the oleaginous, mixotrophic haptophyte, Chrysochromulina tobin.</title>
        <authorList>
            <person name="Hovde B.T."/>
            <person name="Starkenburg S.R."/>
            <person name="Cattolico R.A."/>
        </authorList>
    </citation>
    <scope>NUCLEOTIDE SEQUENCE</scope>
    <source>
        <strain evidence="6">CCMP291</strain>
    </source>
</reference>
<proteinExistence type="inferred from homology"/>
<accession>A0A0M0K3Y6</accession>
<dbReference type="GO" id="GO:0046983">
    <property type="term" value="F:protein dimerization activity"/>
    <property type="evidence" value="ECO:0007669"/>
    <property type="project" value="InterPro"/>
</dbReference>